<evidence type="ECO:0000256" key="4">
    <source>
        <dbReference type="ARBA" id="ARBA00022857"/>
    </source>
</evidence>
<gene>
    <name evidence="10" type="ORF">BVC71_09000</name>
</gene>
<proteinExistence type="inferred from homology"/>
<evidence type="ECO:0000256" key="3">
    <source>
        <dbReference type="ARBA" id="ARBA00022643"/>
    </source>
</evidence>
<comment type="cofactor">
    <cofactor evidence="8">
        <name>FMN</name>
        <dbReference type="ChEBI" id="CHEBI:58210"/>
    </cofactor>
    <text evidence="8">Binds 1 FMN per subunit.</text>
</comment>
<evidence type="ECO:0000256" key="6">
    <source>
        <dbReference type="ARBA" id="ARBA00023027"/>
    </source>
</evidence>
<dbReference type="InterPro" id="IPR000415">
    <property type="entry name" value="Nitroreductase-like"/>
</dbReference>
<dbReference type="SUPFAM" id="SSF55469">
    <property type="entry name" value="FMN-dependent nitroreductase-like"/>
    <property type="match status" value="1"/>
</dbReference>
<dbReference type="EC" id="1.-.-.-" evidence="7"/>
<dbReference type="Proteomes" id="UP000194664">
    <property type="component" value="Unassembled WGS sequence"/>
</dbReference>
<feature type="binding site" description="in other chain" evidence="8">
    <location>
        <begin position="22"/>
        <end position="24"/>
    </location>
    <ligand>
        <name>FMN</name>
        <dbReference type="ChEBI" id="CHEBI:58210"/>
        <note>ligand shared between dimeric partners</note>
    </ligand>
</feature>
<evidence type="ECO:0000256" key="1">
    <source>
        <dbReference type="ARBA" id="ARBA00007118"/>
    </source>
</evidence>
<dbReference type="Gene3D" id="3.40.109.10">
    <property type="entry name" value="NADH Oxidase"/>
    <property type="match status" value="1"/>
</dbReference>
<evidence type="ECO:0000313" key="10">
    <source>
        <dbReference type="EMBL" id="OUD08850.1"/>
    </source>
</evidence>
<feature type="binding site" description="in other chain" evidence="8">
    <location>
        <begin position="145"/>
        <end position="147"/>
    </location>
    <ligand>
        <name>FMN</name>
        <dbReference type="ChEBI" id="CHEBI:58210"/>
        <note>ligand shared between dimeric partners</note>
    </ligand>
</feature>
<dbReference type="InterPro" id="IPR052530">
    <property type="entry name" value="NAD(P)H_nitroreductase"/>
</dbReference>
<keyword evidence="4 7" id="KW-0521">NADP</keyword>
<evidence type="ECO:0000256" key="5">
    <source>
        <dbReference type="ARBA" id="ARBA00023002"/>
    </source>
</evidence>
<evidence type="ECO:0000256" key="8">
    <source>
        <dbReference type="PIRSR" id="PIRSR000232-1"/>
    </source>
</evidence>
<evidence type="ECO:0000256" key="2">
    <source>
        <dbReference type="ARBA" id="ARBA00022630"/>
    </source>
</evidence>
<accession>A0A251WWI5</accession>
<name>A0A251WWI5_9RHOB</name>
<reference evidence="10 11" key="1">
    <citation type="submission" date="2016-12" db="EMBL/GenBank/DDBJ databases">
        <title>The draft genome sequence of HSLHS2.</title>
        <authorList>
            <person name="Hu D."/>
            <person name="Wang L."/>
            <person name="Shao Z."/>
        </authorList>
    </citation>
    <scope>NUCLEOTIDE SEQUENCE [LARGE SCALE GENOMIC DNA]</scope>
    <source>
        <strain evidence="10">MCCC 1A06712</strain>
    </source>
</reference>
<evidence type="ECO:0000256" key="7">
    <source>
        <dbReference type="PIRNR" id="PIRNR000232"/>
    </source>
</evidence>
<keyword evidence="5 7" id="KW-0560">Oxidoreductase</keyword>
<dbReference type="PIRSF" id="PIRSF000232">
    <property type="entry name" value="YdjA"/>
    <property type="match status" value="1"/>
</dbReference>
<evidence type="ECO:0000259" key="9">
    <source>
        <dbReference type="Pfam" id="PF00881"/>
    </source>
</evidence>
<sequence length="197" mass="21036">MTNTTIAPLAHNDSVMEFLTTRRSRPAKTIKGPGPDRAALETILTAAARTPDHGALVPWRFIVLSDEALTAYANTLQAAGERLGVEQANIDKPVGVYTQSPCAVVVVYSPKPAAKVPEIEQLYSAGAVCLSLVNATLASGWAASWVSGWHSHDPQHVAEQLGVTADEKVAGIIHLGTESMVPPERPRPDLSNIVTWK</sequence>
<dbReference type="InterPro" id="IPR026021">
    <property type="entry name" value="YdjA-like"/>
</dbReference>
<keyword evidence="11" id="KW-1185">Reference proteome</keyword>
<dbReference type="PANTHER" id="PTHR43821">
    <property type="entry name" value="NAD(P)H NITROREDUCTASE YDJA-RELATED"/>
    <property type="match status" value="1"/>
</dbReference>
<dbReference type="PANTHER" id="PTHR43821:SF1">
    <property type="entry name" value="NAD(P)H NITROREDUCTASE YDJA-RELATED"/>
    <property type="match status" value="1"/>
</dbReference>
<dbReference type="OrthoDB" id="9804207at2"/>
<dbReference type="EMBL" id="MSPP01000003">
    <property type="protein sequence ID" value="OUD08850.1"/>
    <property type="molecule type" value="Genomic_DNA"/>
</dbReference>
<dbReference type="Pfam" id="PF00881">
    <property type="entry name" value="Nitroreductase"/>
    <property type="match status" value="1"/>
</dbReference>
<keyword evidence="2 7" id="KW-0285">Flavoprotein</keyword>
<comment type="caution">
    <text evidence="10">The sequence shown here is derived from an EMBL/GenBank/DDBJ whole genome shotgun (WGS) entry which is preliminary data.</text>
</comment>
<feature type="binding site" evidence="8">
    <location>
        <position position="53"/>
    </location>
    <ligand>
        <name>FMN</name>
        <dbReference type="ChEBI" id="CHEBI:58210"/>
        <note>ligand shared between dimeric partners</note>
    </ligand>
</feature>
<protein>
    <recommendedName>
        <fullName evidence="7">Putative NAD(P)H nitroreductase</fullName>
        <ecNumber evidence="7">1.-.-.-</ecNumber>
    </recommendedName>
</protein>
<comment type="similarity">
    <text evidence="1 7">Belongs to the nitroreductase family.</text>
</comment>
<keyword evidence="6 7" id="KW-0520">NAD</keyword>
<dbReference type="RefSeq" id="WP_086451341.1">
    <property type="nucleotide sequence ID" value="NZ_MSPP01000003.1"/>
</dbReference>
<dbReference type="AlphaFoldDB" id="A0A251WWI5"/>
<keyword evidence="3 7" id="KW-0288">FMN</keyword>
<evidence type="ECO:0000313" key="11">
    <source>
        <dbReference type="Proteomes" id="UP000194664"/>
    </source>
</evidence>
<feature type="binding site" evidence="8">
    <location>
        <position position="49"/>
    </location>
    <ligand>
        <name>FMN</name>
        <dbReference type="ChEBI" id="CHEBI:58210"/>
        <note>ligand shared between dimeric partners</note>
    </ligand>
</feature>
<dbReference type="GO" id="GO:0016491">
    <property type="term" value="F:oxidoreductase activity"/>
    <property type="evidence" value="ECO:0007669"/>
    <property type="project" value="UniProtKB-UniRule"/>
</dbReference>
<dbReference type="CDD" id="cd02135">
    <property type="entry name" value="YdjA-like"/>
    <property type="match status" value="1"/>
</dbReference>
<dbReference type="InterPro" id="IPR029479">
    <property type="entry name" value="Nitroreductase"/>
</dbReference>
<organism evidence="10 11">
    <name type="scientific">Marivivens niveibacter</name>
    <dbReference type="NCBI Taxonomy" id="1930667"/>
    <lineage>
        <taxon>Bacteria</taxon>
        <taxon>Pseudomonadati</taxon>
        <taxon>Pseudomonadota</taxon>
        <taxon>Alphaproteobacteria</taxon>
        <taxon>Rhodobacterales</taxon>
        <taxon>Paracoccaceae</taxon>
        <taxon>Marivivens group</taxon>
        <taxon>Marivivens</taxon>
    </lineage>
</organism>
<feature type="domain" description="Nitroreductase" evidence="9">
    <location>
        <begin position="35"/>
        <end position="176"/>
    </location>
</feature>